<sequence length="253" mass="30878">MELLVNDILLEIFTKCNIKQISSIFQTCKQFNNIIGTKIFWNNMLSRVGIKNNYTDLDINKYIRIYWGQKLKEKFIDVDGLENGKYKNYGDEDYFDHEFTSYIEEDEFYSTQNTLRVQWNINLPHDLLGKILYKDNLEDNIFLNNKKRIDNILYRRELLSVENKIIYYHPKDLKNISEQEWTSTHFYSIMEYECIYFGYEKDKGFYIFYEANEFGEIIEDIKYSKRVYMHFYKFYRVCMLLYNSGFKVIHNNE</sequence>
<feature type="domain" description="F-box" evidence="1">
    <location>
        <begin position="1"/>
        <end position="44"/>
    </location>
</feature>
<evidence type="ECO:0000259" key="1">
    <source>
        <dbReference type="PROSITE" id="PS50181"/>
    </source>
</evidence>
<gene>
    <name evidence="2" type="ORF">ORPV_79</name>
</gene>
<organism evidence="2">
    <name type="scientific">Orpheovirus IHUMI-LCC2</name>
    <dbReference type="NCBI Taxonomy" id="2023057"/>
    <lineage>
        <taxon>Viruses</taxon>
        <taxon>Varidnaviria</taxon>
        <taxon>Bamfordvirae</taxon>
        <taxon>Nucleocytoviricota</taxon>
        <taxon>Megaviricetes</taxon>
        <taxon>Pimascovirales</taxon>
        <taxon>Ocovirineae</taxon>
        <taxon>Orpheoviridae</taxon>
        <taxon>Alphaorpheovirus</taxon>
        <taxon>Alphaorpheovirus massiliense</taxon>
    </lineage>
</organism>
<dbReference type="InterPro" id="IPR036047">
    <property type="entry name" value="F-box-like_dom_sf"/>
</dbReference>
<proteinExistence type="predicted"/>
<accession>A0A2I2L381</accession>
<protein>
    <submittedName>
        <fullName evidence="2">F-box domain-containing protein</fullName>
    </submittedName>
</protein>
<dbReference type="KEGG" id="vg:35382606"/>
<reference evidence="2" key="1">
    <citation type="submission" date="2017-08" db="EMBL/GenBank/DDBJ databases">
        <authorList>
            <consortium name="Urmite Genomes"/>
        </authorList>
    </citation>
    <scope>NUCLEOTIDE SEQUENCE [LARGE SCALE GENOMIC DNA]</scope>
    <source>
        <strain evidence="2">IHUMI-LCC2</strain>
    </source>
</reference>
<dbReference type="SUPFAM" id="SSF81383">
    <property type="entry name" value="F-box domain"/>
    <property type="match status" value="1"/>
</dbReference>
<dbReference type="EMBL" id="LT906555">
    <property type="protein sequence ID" value="SNW61983.1"/>
    <property type="molecule type" value="Genomic_DNA"/>
</dbReference>
<dbReference type="InterPro" id="IPR001810">
    <property type="entry name" value="F-box_dom"/>
</dbReference>
<dbReference type="RefSeq" id="YP_009448285.1">
    <property type="nucleotide sequence ID" value="NC_036594.1"/>
</dbReference>
<name>A0A2I2L381_9VIRU</name>
<dbReference type="Pfam" id="PF00646">
    <property type="entry name" value="F-box"/>
    <property type="match status" value="1"/>
</dbReference>
<evidence type="ECO:0000313" key="2">
    <source>
        <dbReference type="EMBL" id="SNW61983.1"/>
    </source>
</evidence>
<dbReference type="GeneID" id="35382606"/>
<dbReference type="Proteomes" id="UP000236316">
    <property type="component" value="Segment"/>
</dbReference>
<keyword evidence="3" id="KW-1185">Reference proteome</keyword>
<dbReference type="CDD" id="cd09917">
    <property type="entry name" value="F-box_SF"/>
    <property type="match status" value="1"/>
</dbReference>
<dbReference type="Gene3D" id="1.20.1280.50">
    <property type="match status" value="1"/>
</dbReference>
<dbReference type="PROSITE" id="PS50181">
    <property type="entry name" value="FBOX"/>
    <property type="match status" value="1"/>
</dbReference>
<evidence type="ECO:0000313" key="3">
    <source>
        <dbReference type="Proteomes" id="UP000236316"/>
    </source>
</evidence>